<dbReference type="OrthoDB" id="10263291at2759"/>
<reference evidence="5" key="1">
    <citation type="journal article" date="2017" name="Mycologia">
        <title>Fusarium algeriense, sp. nov., a novel toxigenic crown rot pathogen of durum wheat from Algeria is nested in the Fusarium burgessii species complex.</title>
        <authorList>
            <person name="Laraba I."/>
            <person name="Keddad A."/>
            <person name="Boureghda H."/>
            <person name="Abdallah N."/>
            <person name="Vaughan M.M."/>
            <person name="Proctor R.H."/>
            <person name="Busman M."/>
            <person name="O'Donnell K."/>
        </authorList>
    </citation>
    <scope>NUCLEOTIDE SEQUENCE</scope>
    <source>
        <strain evidence="5">NRRL 25174</strain>
    </source>
</reference>
<dbReference type="Pfam" id="PF03807">
    <property type="entry name" value="F420_oxidored"/>
    <property type="match status" value="1"/>
</dbReference>
<evidence type="ECO:0000313" key="6">
    <source>
        <dbReference type="Proteomes" id="UP000730481"/>
    </source>
</evidence>
<sequence>MSTNTEDSSRLLQEKFKSYSSRVEYLYTNNIKAMREADVVILGFKPYMAQEILGDSGVREAIEGKLVISMLAGVQALRIQEIIWGDSTSTKTLPYVARAIPSVAAQYCQSMTILEQTEPPLSPEHSKMLETLFQLVGYIKYLPTKLVNLGTVLTTGSLATLSVALEGFLDGAVVEGLKRKEALELVAHGVTGLSAMLENGAHPSLMREEISSPRGCTIQTLMTVERGCTRATFAQALIDGTQHLDKTAARN</sequence>
<reference evidence="5" key="2">
    <citation type="submission" date="2020-02" db="EMBL/GenBank/DDBJ databases">
        <title>Identification and distribution of gene clusters putatively required for synthesis of sphingolipid metabolism inhibitors in phylogenetically diverse species of the filamentous fungus Fusarium.</title>
        <authorList>
            <person name="Kim H.-S."/>
            <person name="Busman M."/>
            <person name="Brown D.W."/>
            <person name="Divon H."/>
            <person name="Uhlig S."/>
            <person name="Proctor R.H."/>
        </authorList>
    </citation>
    <scope>NUCLEOTIDE SEQUENCE</scope>
    <source>
        <strain evidence="5">NRRL 25174</strain>
    </source>
</reference>
<dbReference type="SUPFAM" id="SSF48179">
    <property type="entry name" value="6-phosphogluconate dehydrogenase C-terminal domain-like"/>
    <property type="match status" value="1"/>
</dbReference>
<accession>A0A9P5ACI9</accession>
<evidence type="ECO:0000256" key="1">
    <source>
        <dbReference type="ARBA" id="ARBA00005525"/>
    </source>
</evidence>
<dbReference type="Proteomes" id="UP000730481">
    <property type="component" value="Unassembled WGS sequence"/>
</dbReference>
<evidence type="ECO:0000259" key="3">
    <source>
        <dbReference type="Pfam" id="PF03807"/>
    </source>
</evidence>
<organism evidence="5 6">
    <name type="scientific">Fusarium beomiforme</name>
    <dbReference type="NCBI Taxonomy" id="44412"/>
    <lineage>
        <taxon>Eukaryota</taxon>
        <taxon>Fungi</taxon>
        <taxon>Dikarya</taxon>
        <taxon>Ascomycota</taxon>
        <taxon>Pezizomycotina</taxon>
        <taxon>Sordariomycetes</taxon>
        <taxon>Hypocreomycetidae</taxon>
        <taxon>Hypocreales</taxon>
        <taxon>Nectriaceae</taxon>
        <taxon>Fusarium</taxon>
        <taxon>Fusarium burgessii species complex</taxon>
    </lineage>
</organism>
<keyword evidence="6" id="KW-1185">Reference proteome</keyword>
<dbReference type="Gene3D" id="1.10.3730.10">
    <property type="entry name" value="ProC C-terminal domain-like"/>
    <property type="match status" value="1"/>
</dbReference>
<dbReference type="InterPro" id="IPR029036">
    <property type="entry name" value="P5CR_dimer"/>
</dbReference>
<evidence type="ECO:0000256" key="2">
    <source>
        <dbReference type="PIRSR" id="PIRSR000193-1"/>
    </source>
</evidence>
<comment type="caution">
    <text evidence="5">The sequence shown here is derived from an EMBL/GenBank/DDBJ whole genome shotgun (WGS) entry which is preliminary data.</text>
</comment>
<dbReference type="SUPFAM" id="SSF51735">
    <property type="entry name" value="NAD(P)-binding Rossmann-fold domains"/>
    <property type="match status" value="1"/>
</dbReference>
<dbReference type="InterPro" id="IPR036291">
    <property type="entry name" value="NAD(P)-bd_dom_sf"/>
</dbReference>
<dbReference type="PANTHER" id="PTHR11645">
    <property type="entry name" value="PYRROLINE-5-CARBOXYLATE REDUCTASE"/>
    <property type="match status" value="1"/>
</dbReference>
<feature type="domain" description="Pyrroline-5-carboxylate reductase dimerisation" evidence="4">
    <location>
        <begin position="146"/>
        <end position="243"/>
    </location>
</feature>
<proteinExistence type="inferred from homology"/>
<dbReference type="EMBL" id="PVQB02000519">
    <property type="protein sequence ID" value="KAF4336076.1"/>
    <property type="molecule type" value="Genomic_DNA"/>
</dbReference>
<dbReference type="Pfam" id="PF14748">
    <property type="entry name" value="P5CR_dimer"/>
    <property type="match status" value="1"/>
</dbReference>
<dbReference type="PIRSF" id="PIRSF000193">
    <property type="entry name" value="Pyrrol-5-carb_rd"/>
    <property type="match status" value="1"/>
</dbReference>
<dbReference type="GO" id="GO:0055129">
    <property type="term" value="P:L-proline biosynthetic process"/>
    <property type="evidence" value="ECO:0007669"/>
    <property type="project" value="TreeGrafter"/>
</dbReference>
<feature type="binding site" evidence="2">
    <location>
        <position position="30"/>
    </location>
    <ligand>
        <name>NADPH</name>
        <dbReference type="ChEBI" id="CHEBI:57783"/>
    </ligand>
</feature>
<dbReference type="InterPro" id="IPR028939">
    <property type="entry name" value="P5C_Rdtase_cat_N"/>
</dbReference>
<dbReference type="InterPro" id="IPR000304">
    <property type="entry name" value="Pyrroline-COOH_reductase"/>
</dbReference>
<dbReference type="AlphaFoldDB" id="A0A9P5ACI9"/>
<dbReference type="PANTHER" id="PTHR11645:SF21">
    <property type="entry name" value="HYPOTHETICAL PYRROLINE-5-CARBOXYLATE REDUCTASE (EUROFUNG)"/>
    <property type="match status" value="1"/>
</dbReference>
<evidence type="ECO:0000313" key="5">
    <source>
        <dbReference type="EMBL" id="KAF4336076.1"/>
    </source>
</evidence>
<protein>
    <submittedName>
        <fullName evidence="5">Pyrroline-5-carboxylate reductase</fullName>
    </submittedName>
</protein>
<dbReference type="GO" id="GO:0004735">
    <property type="term" value="F:pyrroline-5-carboxylate reductase activity"/>
    <property type="evidence" value="ECO:0007669"/>
    <property type="project" value="InterPro"/>
</dbReference>
<dbReference type="Gene3D" id="3.40.50.720">
    <property type="entry name" value="NAD(P)-binding Rossmann-like Domain"/>
    <property type="match status" value="1"/>
</dbReference>
<evidence type="ECO:0000259" key="4">
    <source>
        <dbReference type="Pfam" id="PF14748"/>
    </source>
</evidence>
<feature type="domain" description="Pyrroline-5-carboxylate reductase catalytic N-terminal" evidence="3">
    <location>
        <begin position="6"/>
        <end position="73"/>
    </location>
</feature>
<name>A0A9P5ACI9_9HYPO</name>
<gene>
    <name evidence="5" type="ORF">FBEOM_10072</name>
</gene>
<dbReference type="InterPro" id="IPR008927">
    <property type="entry name" value="6-PGluconate_DH-like_C_sf"/>
</dbReference>
<keyword evidence="2" id="KW-0521">NADP</keyword>
<comment type="similarity">
    <text evidence="1">Belongs to the pyrroline-5-carboxylate reductase family.</text>
</comment>